<evidence type="ECO:0000313" key="3">
    <source>
        <dbReference type="Proteomes" id="UP000078486"/>
    </source>
</evidence>
<reference evidence="2 3" key="1">
    <citation type="submission" date="2016-01" db="EMBL/GenBank/DDBJ databases">
        <title>High potential of lignocellulose degradation of a new Verrucomicrobia species.</title>
        <authorList>
            <person name="Wang Y."/>
            <person name="Shi Y."/>
            <person name="Qiu Z."/>
            <person name="Liu S."/>
            <person name="Yang H."/>
        </authorList>
    </citation>
    <scope>NUCLEOTIDE SEQUENCE [LARGE SCALE GENOMIC DNA]</scope>
    <source>
        <strain evidence="2 3">TSB47</strain>
    </source>
</reference>
<dbReference type="RefSeq" id="WP_068769396.1">
    <property type="nucleotide sequence ID" value="NZ_CP109796.1"/>
</dbReference>
<feature type="transmembrane region" description="Helical" evidence="1">
    <location>
        <begin position="17"/>
        <end position="38"/>
    </location>
</feature>
<accession>A0A178IN19</accession>
<dbReference type="Proteomes" id="UP000078486">
    <property type="component" value="Unassembled WGS sequence"/>
</dbReference>
<proteinExistence type="predicted"/>
<keyword evidence="1" id="KW-1133">Transmembrane helix</keyword>
<comment type="caution">
    <text evidence="2">The sequence shown here is derived from an EMBL/GenBank/DDBJ whole genome shotgun (WGS) entry which is preliminary data.</text>
</comment>
<evidence type="ECO:0000256" key="1">
    <source>
        <dbReference type="SAM" id="Phobius"/>
    </source>
</evidence>
<organism evidence="2 3">
    <name type="scientific">Termitidicoccus mucosus</name>
    <dbReference type="NCBI Taxonomy" id="1184151"/>
    <lineage>
        <taxon>Bacteria</taxon>
        <taxon>Pseudomonadati</taxon>
        <taxon>Verrucomicrobiota</taxon>
        <taxon>Opitutia</taxon>
        <taxon>Opitutales</taxon>
        <taxon>Opitutaceae</taxon>
        <taxon>Termitidicoccus</taxon>
    </lineage>
</organism>
<dbReference type="EMBL" id="LRRQ01000050">
    <property type="protein sequence ID" value="OAM90707.1"/>
    <property type="molecule type" value="Genomic_DNA"/>
</dbReference>
<dbReference type="STRING" id="1184151.AW736_06590"/>
<keyword evidence="3" id="KW-1185">Reference proteome</keyword>
<protein>
    <submittedName>
        <fullName evidence="2">Uncharacterized protein</fullName>
    </submittedName>
</protein>
<keyword evidence="1" id="KW-0812">Transmembrane</keyword>
<keyword evidence="1" id="KW-0472">Membrane</keyword>
<gene>
    <name evidence="2" type="ORF">AW736_06590</name>
</gene>
<sequence length="66" mass="7449">MDTPHDTITRYEWHGSAFLLALLFLSGIFIPYAAVYFIKNIVALETRVPDAEAFAAFLSKKDAKKN</sequence>
<evidence type="ECO:0000313" key="2">
    <source>
        <dbReference type="EMBL" id="OAM90707.1"/>
    </source>
</evidence>
<name>A0A178IN19_9BACT</name>
<dbReference type="AlphaFoldDB" id="A0A178IN19"/>